<feature type="region of interest" description="Disordered" evidence="1">
    <location>
        <begin position="1"/>
        <end position="65"/>
    </location>
</feature>
<evidence type="ECO:0000313" key="3">
    <source>
        <dbReference type="RefSeq" id="XP_044929991.1"/>
    </source>
</evidence>
<dbReference type="OrthoDB" id="10002433at2759"/>
<keyword evidence="2" id="KW-1185">Reference proteome</keyword>
<feature type="compositionally biased region" description="Pro residues" evidence="1">
    <location>
        <begin position="44"/>
        <end position="59"/>
    </location>
</feature>
<dbReference type="Proteomes" id="UP000000715">
    <property type="component" value="Unplaced"/>
</dbReference>
<name>A0A8U0RS35_MUSPF</name>
<reference evidence="3" key="1">
    <citation type="submission" date="2025-08" db="UniProtKB">
        <authorList>
            <consortium name="RefSeq"/>
        </authorList>
    </citation>
    <scope>IDENTIFICATION</scope>
    <source>
        <tissue evidence="3">Brain</tissue>
    </source>
</reference>
<dbReference type="CTD" id="4061"/>
<organism evidence="2 3">
    <name type="scientific">Mustela putorius furo</name>
    <name type="common">European domestic ferret</name>
    <name type="synonym">Mustela furo</name>
    <dbReference type="NCBI Taxonomy" id="9669"/>
    <lineage>
        <taxon>Eukaryota</taxon>
        <taxon>Metazoa</taxon>
        <taxon>Chordata</taxon>
        <taxon>Craniata</taxon>
        <taxon>Vertebrata</taxon>
        <taxon>Euteleostomi</taxon>
        <taxon>Mammalia</taxon>
        <taxon>Eutheria</taxon>
        <taxon>Laurasiatheria</taxon>
        <taxon>Carnivora</taxon>
        <taxon>Caniformia</taxon>
        <taxon>Musteloidea</taxon>
        <taxon>Mustelidae</taxon>
        <taxon>Mustelinae</taxon>
        <taxon>Mustela</taxon>
    </lineage>
</organism>
<gene>
    <name evidence="3" type="primary">LY6E</name>
</gene>
<protein>
    <submittedName>
        <fullName evidence="3">Lymphocyte antigen 6E isoform X1</fullName>
    </submittedName>
</protein>
<feature type="compositionally biased region" description="Basic and acidic residues" evidence="1">
    <location>
        <begin position="1"/>
        <end position="12"/>
    </location>
</feature>
<dbReference type="GeneID" id="101690267"/>
<feature type="compositionally biased region" description="Low complexity" evidence="1">
    <location>
        <begin position="13"/>
        <end position="31"/>
    </location>
</feature>
<dbReference type="AlphaFoldDB" id="A0A8U0RS35"/>
<evidence type="ECO:0000313" key="2">
    <source>
        <dbReference type="Proteomes" id="UP000000715"/>
    </source>
</evidence>
<dbReference type="PROSITE" id="PS51257">
    <property type="entry name" value="PROKAR_LIPOPROTEIN"/>
    <property type="match status" value="1"/>
</dbReference>
<feature type="region of interest" description="Disordered" evidence="1">
    <location>
        <begin position="264"/>
        <end position="319"/>
    </location>
</feature>
<dbReference type="RefSeq" id="XP_044929991.1">
    <property type="nucleotide sequence ID" value="XM_045074056.1"/>
</dbReference>
<sequence length="339" mass="36438">MTRAPRGDEKDQPGGLATPPWGWAPGPSWGACQPRPGLKSDPARAPPPGMPAPRPPAGAPTPALLLLPSAPERQLCAARPFAPSSPCAPSPLEPRLRPCSPRPLEPRLRPCFPRPRERRLRPLSPARRRGHESGAFVRLGARLGELGETVDLRLPHPVPRLSPVRPVWLHAWPGTVGTPDVTGGCAYQSFLENSSELPQIQTSHSRRGSWGSFLRRCPHLEMGSALNSGIRSSCPRPQGVNPGPKTGRGKPVLSLAFLFPVPGTQVPGPRMPSHRPWLSPRKAPDCSSHTLPPAEQGTRAPAAPPGASTTNGHWFLPGRGSQWRALGSLHRQISLAEPR</sequence>
<evidence type="ECO:0000256" key="1">
    <source>
        <dbReference type="SAM" id="MobiDB-lite"/>
    </source>
</evidence>
<accession>A0A8U0RS35</accession>
<feature type="region of interest" description="Disordered" evidence="1">
    <location>
        <begin position="228"/>
        <end position="249"/>
    </location>
</feature>
<proteinExistence type="predicted"/>